<dbReference type="InterPro" id="IPR011250">
    <property type="entry name" value="OMP/PagP_B-barrel"/>
</dbReference>
<protein>
    <recommendedName>
        <fullName evidence="4">Haemolysin activator HlyB C-terminal domain-containing protein</fullName>
    </recommendedName>
</protein>
<gene>
    <name evidence="2" type="ORF">IQ236_14170</name>
</gene>
<name>A0ABR9UD17_9CYAN</name>
<dbReference type="SUPFAM" id="SSF56925">
    <property type="entry name" value="OMPA-like"/>
    <property type="match status" value="1"/>
</dbReference>
<sequence length="486" mass="53763">MKSALTSCFSLLTFLAVTPAWASSVNLDSEQNLSSVFSEDAPQFLIHSDLHFSSDPTSVKFNSVSVEKIAIATSSPSPQTTTQNAENFKLYQLNSTLLNSNTNAADLQLNQPKKEDESLSNLEQDPINFDQIISQALAEESQSSTPTTEQPQPSNGWRFEVEPMLFVPFNIDGYAIVGEGASVNRVVLVDLITAEVTSRILNQLPPDLIEQAVDRVLERLPFDRSNTRLEDRIAQEVRERLQQRGQNLTERLETQIREGVQTIVDRVPPGQVPVEVDFNIGLGDILDFNKILELGTRVEAWNGDIGLVFQGTYAEMGVTENGSQIDLDLNTELLTAELSLAWHLGTLPLTQVKDSSQKNSVYPSLDFEVYGGARFGYLQSDFSFDPGPDINYDPDWFDPSFGAQIKLNLADNLAITTRGGTAITGGSEAETNWDLLVALDWQVSRDLTLSAGYRLYQLKVKQEGDYGTSTVKMTSQGMRLGLAWSF</sequence>
<evidence type="ECO:0008006" key="4">
    <source>
        <dbReference type="Google" id="ProtNLM"/>
    </source>
</evidence>
<evidence type="ECO:0000313" key="3">
    <source>
        <dbReference type="Proteomes" id="UP000640725"/>
    </source>
</evidence>
<feature type="signal peptide" evidence="1">
    <location>
        <begin position="1"/>
        <end position="22"/>
    </location>
</feature>
<proteinExistence type="predicted"/>
<keyword evidence="1" id="KW-0732">Signal</keyword>
<dbReference type="Proteomes" id="UP000640725">
    <property type="component" value="Unassembled WGS sequence"/>
</dbReference>
<evidence type="ECO:0000256" key="1">
    <source>
        <dbReference type="SAM" id="SignalP"/>
    </source>
</evidence>
<comment type="caution">
    <text evidence="2">The sequence shown here is derived from an EMBL/GenBank/DDBJ whole genome shotgun (WGS) entry which is preliminary data.</text>
</comment>
<reference evidence="2 3" key="1">
    <citation type="submission" date="2020-10" db="EMBL/GenBank/DDBJ databases">
        <authorList>
            <person name="Castelo-Branco R."/>
            <person name="Eusebio N."/>
            <person name="Adriana R."/>
            <person name="Vieira A."/>
            <person name="Brugerolle De Fraissinette N."/>
            <person name="Rezende De Castro R."/>
            <person name="Schneider M.P."/>
            <person name="Vasconcelos V."/>
            <person name="Leao P.N."/>
        </authorList>
    </citation>
    <scope>NUCLEOTIDE SEQUENCE [LARGE SCALE GENOMIC DNA]</scope>
    <source>
        <strain evidence="2 3">LEGE 06226</strain>
    </source>
</reference>
<organism evidence="2 3">
    <name type="scientific">Planktothrix mougeotii LEGE 06226</name>
    <dbReference type="NCBI Taxonomy" id="1828728"/>
    <lineage>
        <taxon>Bacteria</taxon>
        <taxon>Bacillati</taxon>
        <taxon>Cyanobacteriota</taxon>
        <taxon>Cyanophyceae</taxon>
        <taxon>Oscillatoriophycideae</taxon>
        <taxon>Oscillatoriales</taxon>
        <taxon>Microcoleaceae</taxon>
        <taxon>Planktothrix</taxon>
    </lineage>
</organism>
<dbReference type="EMBL" id="JADEWU010000030">
    <property type="protein sequence ID" value="MBE9144354.1"/>
    <property type="molecule type" value="Genomic_DNA"/>
</dbReference>
<keyword evidence="3" id="KW-1185">Reference proteome</keyword>
<accession>A0ABR9UD17</accession>
<feature type="chain" id="PRO_5047131267" description="Haemolysin activator HlyB C-terminal domain-containing protein" evidence="1">
    <location>
        <begin position="23"/>
        <end position="486"/>
    </location>
</feature>
<dbReference type="RefSeq" id="WP_193869855.1">
    <property type="nucleotide sequence ID" value="NZ_JADEWU010000030.1"/>
</dbReference>
<evidence type="ECO:0000313" key="2">
    <source>
        <dbReference type="EMBL" id="MBE9144354.1"/>
    </source>
</evidence>